<dbReference type="EMBL" id="LGFT01000109">
    <property type="protein sequence ID" value="KUK43211.1"/>
    <property type="molecule type" value="Genomic_DNA"/>
</dbReference>
<dbReference type="CDD" id="cd00009">
    <property type="entry name" value="AAA"/>
    <property type="match status" value="1"/>
</dbReference>
<dbReference type="PATRIC" id="fig|301375.7.peg.130"/>
<proteinExistence type="predicted"/>
<evidence type="ECO:0000313" key="2">
    <source>
        <dbReference type="EMBL" id="KUK43211.1"/>
    </source>
</evidence>
<dbReference type="Pfam" id="PF01695">
    <property type="entry name" value="IstB_IS21"/>
    <property type="match status" value="1"/>
</dbReference>
<comment type="caution">
    <text evidence="2">The sequence shown here is derived from an EMBL/GenBank/DDBJ whole genome shotgun (WGS) entry which is preliminary data.</text>
</comment>
<organism evidence="2 3">
    <name type="scientific">Methanothrix harundinacea</name>
    <dbReference type="NCBI Taxonomy" id="301375"/>
    <lineage>
        <taxon>Archaea</taxon>
        <taxon>Methanobacteriati</taxon>
        <taxon>Methanobacteriota</taxon>
        <taxon>Stenosarchaea group</taxon>
        <taxon>Methanomicrobia</taxon>
        <taxon>Methanotrichales</taxon>
        <taxon>Methanotrichaceae</taxon>
        <taxon>Methanothrix</taxon>
    </lineage>
</organism>
<sequence length="259" mass="29468">MSQPLETLCKQLRINGVYEYFRDCQPDNEVLETHMALALQTELDKRRVNRQIKALRQAGFPTKKLFEDLDLNLLPKDGRDAIPALKSLGFLKEQRNVILIGNSGTGKTHLAIATGMLACDNEYRVSFRTAAALINEMVEARGQNRLSVYLRQFKKIDLLILHGVSLMMMGQLLRQNNKHNRSTGDHRNELIGREMSKFSGRLQKNFILLRQSIGSVNAELRKMALVRVNSLHSGQLIVHLILRVPRRWIPGSLALNSPH</sequence>
<dbReference type="GO" id="GO:0006260">
    <property type="term" value="P:DNA replication"/>
    <property type="evidence" value="ECO:0007669"/>
    <property type="project" value="TreeGrafter"/>
</dbReference>
<dbReference type="AlphaFoldDB" id="A0A124FM00"/>
<gene>
    <name evidence="2" type="ORF">XD72_2413</name>
</gene>
<accession>A0A124FM00</accession>
<dbReference type="Gene3D" id="3.40.50.300">
    <property type="entry name" value="P-loop containing nucleotide triphosphate hydrolases"/>
    <property type="match status" value="1"/>
</dbReference>
<keyword evidence="2" id="KW-0067">ATP-binding</keyword>
<name>A0A124FM00_9EURY</name>
<evidence type="ECO:0000313" key="3">
    <source>
        <dbReference type="Proteomes" id="UP000057043"/>
    </source>
</evidence>
<feature type="domain" description="IstB-like ATP-binding" evidence="1">
    <location>
        <begin position="31"/>
        <end position="170"/>
    </location>
</feature>
<dbReference type="Proteomes" id="UP000057043">
    <property type="component" value="Unassembled WGS sequence"/>
</dbReference>
<dbReference type="GO" id="GO:0005524">
    <property type="term" value="F:ATP binding"/>
    <property type="evidence" value="ECO:0007669"/>
    <property type="project" value="UniProtKB-KW"/>
</dbReference>
<reference evidence="2 3" key="1">
    <citation type="journal article" date="2015" name="MBio">
        <title>Genome-Resolved Metagenomic Analysis Reveals Roles for Candidate Phyla and Other Microbial Community Members in Biogeochemical Transformations in Oil Reservoirs.</title>
        <authorList>
            <person name="Hu P."/>
            <person name="Tom L."/>
            <person name="Singh A."/>
            <person name="Thomas B.C."/>
            <person name="Baker B.J."/>
            <person name="Piceno Y.M."/>
            <person name="Andersen G.L."/>
            <person name="Banfield J.F."/>
        </authorList>
    </citation>
    <scope>NUCLEOTIDE SEQUENCE [LARGE SCALE GENOMIC DNA]</scope>
    <source>
        <strain evidence="2">57_489</strain>
    </source>
</reference>
<dbReference type="InterPro" id="IPR027417">
    <property type="entry name" value="P-loop_NTPase"/>
</dbReference>
<dbReference type="PANTHER" id="PTHR30050:SF4">
    <property type="entry name" value="ATP-BINDING PROTEIN RV3427C IN INSERTION SEQUENCE-RELATED"/>
    <property type="match status" value="1"/>
</dbReference>
<keyword evidence="2" id="KW-0547">Nucleotide-binding</keyword>
<evidence type="ECO:0000259" key="1">
    <source>
        <dbReference type="Pfam" id="PF01695"/>
    </source>
</evidence>
<dbReference type="PANTHER" id="PTHR30050">
    <property type="entry name" value="CHROMOSOMAL REPLICATION INITIATOR PROTEIN DNAA"/>
    <property type="match status" value="1"/>
</dbReference>
<dbReference type="InterPro" id="IPR002611">
    <property type="entry name" value="IstB_ATP-bd"/>
</dbReference>
<dbReference type="SUPFAM" id="SSF52540">
    <property type="entry name" value="P-loop containing nucleoside triphosphate hydrolases"/>
    <property type="match status" value="1"/>
</dbReference>
<protein>
    <submittedName>
        <fullName evidence="2">IstB domain protein ATP-binding protein</fullName>
    </submittedName>
</protein>